<evidence type="ECO:0000256" key="8">
    <source>
        <dbReference type="ARBA" id="ARBA00023015"/>
    </source>
</evidence>
<dbReference type="InterPro" id="IPR036236">
    <property type="entry name" value="Znf_C2H2_sf"/>
</dbReference>
<evidence type="ECO:0000259" key="14">
    <source>
        <dbReference type="PROSITE" id="PS50157"/>
    </source>
</evidence>
<feature type="compositionally biased region" description="Polar residues" evidence="13">
    <location>
        <begin position="1225"/>
        <end position="1234"/>
    </location>
</feature>
<feature type="compositionally biased region" description="Basic and acidic residues" evidence="13">
    <location>
        <begin position="1323"/>
        <end position="1333"/>
    </location>
</feature>
<dbReference type="GO" id="GO:0008270">
    <property type="term" value="F:zinc ion binding"/>
    <property type="evidence" value="ECO:0007669"/>
    <property type="project" value="UniProtKB-KW"/>
</dbReference>
<dbReference type="SUPFAM" id="SSF57667">
    <property type="entry name" value="beta-beta-alpha zinc fingers"/>
    <property type="match status" value="6"/>
</dbReference>
<evidence type="ECO:0000256" key="6">
    <source>
        <dbReference type="ARBA" id="ARBA00022771"/>
    </source>
</evidence>
<dbReference type="GO" id="GO:0005634">
    <property type="term" value="C:nucleus"/>
    <property type="evidence" value="ECO:0007669"/>
    <property type="project" value="UniProtKB-SubCell"/>
</dbReference>
<feature type="domain" description="C2H2-type" evidence="14">
    <location>
        <begin position="1048"/>
        <end position="1075"/>
    </location>
</feature>
<dbReference type="Proteomes" id="UP001374579">
    <property type="component" value="Unassembled WGS sequence"/>
</dbReference>
<feature type="domain" description="C2H2-type" evidence="14">
    <location>
        <begin position="1020"/>
        <end position="1047"/>
    </location>
</feature>
<proteinExistence type="inferred from homology"/>
<feature type="compositionally biased region" description="Polar residues" evidence="13">
    <location>
        <begin position="254"/>
        <end position="265"/>
    </location>
</feature>
<feature type="domain" description="C2H2-type" evidence="14">
    <location>
        <begin position="821"/>
        <end position="848"/>
    </location>
</feature>
<feature type="domain" description="C2H2-type" evidence="14">
    <location>
        <begin position="992"/>
        <end position="1019"/>
    </location>
</feature>
<feature type="compositionally biased region" description="Polar residues" evidence="13">
    <location>
        <begin position="563"/>
        <end position="581"/>
    </location>
</feature>
<evidence type="ECO:0000256" key="11">
    <source>
        <dbReference type="ARBA" id="ARBA00023242"/>
    </source>
</evidence>
<evidence type="ECO:0000313" key="16">
    <source>
        <dbReference type="Proteomes" id="UP001374579"/>
    </source>
</evidence>
<evidence type="ECO:0000256" key="4">
    <source>
        <dbReference type="ARBA" id="ARBA00022723"/>
    </source>
</evidence>
<keyword evidence="6 12" id="KW-0863">Zinc-finger</keyword>
<feature type="compositionally biased region" description="Basic and acidic residues" evidence="13">
    <location>
        <begin position="582"/>
        <end position="591"/>
    </location>
</feature>
<dbReference type="FunFam" id="3.30.160.60:FF:000191">
    <property type="entry name" value="zinc finger protein 366"/>
    <property type="match status" value="1"/>
</dbReference>
<feature type="compositionally biased region" description="Basic and acidic residues" evidence="13">
    <location>
        <begin position="1120"/>
        <end position="1129"/>
    </location>
</feature>
<dbReference type="PANTHER" id="PTHR24408">
    <property type="entry name" value="ZINC FINGER PROTEIN"/>
    <property type="match status" value="1"/>
</dbReference>
<comment type="similarity">
    <text evidence="3">Belongs to the krueppel C2H2-type zinc-finger protein family.</text>
</comment>
<dbReference type="GO" id="GO:0000981">
    <property type="term" value="F:DNA-binding transcription factor activity, RNA polymerase II-specific"/>
    <property type="evidence" value="ECO:0007669"/>
    <property type="project" value="TreeGrafter"/>
</dbReference>
<name>A0AAN9C3Q4_9CAEN</name>
<comment type="caution">
    <text evidence="15">The sequence shown here is derived from an EMBL/GenBank/DDBJ whole genome shotgun (WGS) entry which is preliminary data.</text>
</comment>
<evidence type="ECO:0000256" key="9">
    <source>
        <dbReference type="ARBA" id="ARBA00023125"/>
    </source>
</evidence>
<feature type="domain" description="C2H2-type" evidence="14">
    <location>
        <begin position="936"/>
        <end position="963"/>
    </location>
</feature>
<feature type="domain" description="C2H2-type" evidence="14">
    <location>
        <begin position="964"/>
        <end position="991"/>
    </location>
</feature>
<organism evidence="15 16">
    <name type="scientific">Littorina saxatilis</name>
    <dbReference type="NCBI Taxonomy" id="31220"/>
    <lineage>
        <taxon>Eukaryota</taxon>
        <taxon>Metazoa</taxon>
        <taxon>Spiralia</taxon>
        <taxon>Lophotrochozoa</taxon>
        <taxon>Mollusca</taxon>
        <taxon>Gastropoda</taxon>
        <taxon>Caenogastropoda</taxon>
        <taxon>Littorinimorpha</taxon>
        <taxon>Littorinoidea</taxon>
        <taxon>Littorinidae</taxon>
        <taxon>Littorina</taxon>
    </lineage>
</organism>
<dbReference type="SMART" id="SM00355">
    <property type="entry name" value="ZnF_C2H2"/>
    <property type="match status" value="11"/>
</dbReference>
<evidence type="ECO:0000256" key="12">
    <source>
        <dbReference type="PROSITE-ProRule" id="PRU00042"/>
    </source>
</evidence>
<evidence type="ECO:0000256" key="5">
    <source>
        <dbReference type="ARBA" id="ARBA00022737"/>
    </source>
</evidence>
<evidence type="ECO:0000256" key="7">
    <source>
        <dbReference type="ARBA" id="ARBA00022833"/>
    </source>
</evidence>
<comment type="subcellular location">
    <subcellularLocation>
        <location evidence="2">Nucleus</location>
    </subcellularLocation>
</comment>
<dbReference type="GO" id="GO:0043565">
    <property type="term" value="F:sequence-specific DNA binding"/>
    <property type="evidence" value="ECO:0007669"/>
    <property type="project" value="TreeGrafter"/>
</dbReference>
<feature type="domain" description="C2H2-type" evidence="14">
    <location>
        <begin position="849"/>
        <end position="876"/>
    </location>
</feature>
<keyword evidence="8" id="KW-0805">Transcription regulation</keyword>
<evidence type="ECO:0000256" key="1">
    <source>
        <dbReference type="ARBA" id="ARBA00003767"/>
    </source>
</evidence>
<comment type="function">
    <text evidence="1">May be involved in transcriptional regulation.</text>
</comment>
<dbReference type="PROSITE" id="PS50157">
    <property type="entry name" value="ZINC_FINGER_C2H2_2"/>
    <property type="match status" value="10"/>
</dbReference>
<accession>A0AAN9C3Q4</accession>
<dbReference type="Pfam" id="PF13912">
    <property type="entry name" value="zf-C2H2_6"/>
    <property type="match status" value="1"/>
</dbReference>
<feature type="compositionally biased region" description="Polar residues" evidence="13">
    <location>
        <begin position="193"/>
        <end position="207"/>
    </location>
</feature>
<dbReference type="PANTHER" id="PTHR24408:SF58">
    <property type="entry name" value="TRANSCRIPTION FACTOR (TFIIIA), PUTATIVE (AFU_ORTHOLOGUE AFUA_1G05150)-RELATED"/>
    <property type="match status" value="1"/>
</dbReference>
<feature type="region of interest" description="Disordered" evidence="13">
    <location>
        <begin position="365"/>
        <end position="386"/>
    </location>
</feature>
<keyword evidence="10" id="KW-0804">Transcription</keyword>
<evidence type="ECO:0000313" key="15">
    <source>
        <dbReference type="EMBL" id="KAK7116594.1"/>
    </source>
</evidence>
<dbReference type="FunFam" id="3.30.160.60:FF:000038">
    <property type="entry name" value="Zinc finger protein 624"/>
    <property type="match status" value="1"/>
</dbReference>
<feature type="compositionally biased region" description="Polar residues" evidence="13">
    <location>
        <begin position="624"/>
        <end position="634"/>
    </location>
</feature>
<evidence type="ECO:0000256" key="2">
    <source>
        <dbReference type="ARBA" id="ARBA00004123"/>
    </source>
</evidence>
<evidence type="ECO:0000256" key="13">
    <source>
        <dbReference type="SAM" id="MobiDB-lite"/>
    </source>
</evidence>
<dbReference type="FunFam" id="3.30.160.60:FF:000325">
    <property type="entry name" value="ZFP90 zinc finger protein"/>
    <property type="match status" value="1"/>
</dbReference>
<dbReference type="Pfam" id="PF00096">
    <property type="entry name" value="zf-C2H2"/>
    <property type="match status" value="6"/>
</dbReference>
<evidence type="ECO:0000256" key="3">
    <source>
        <dbReference type="ARBA" id="ARBA00006991"/>
    </source>
</evidence>
<keyword evidence="11" id="KW-0539">Nucleus</keyword>
<feature type="compositionally biased region" description="Low complexity" evidence="13">
    <location>
        <begin position="274"/>
        <end position="287"/>
    </location>
</feature>
<feature type="domain" description="C2H2-type" evidence="14">
    <location>
        <begin position="908"/>
        <end position="935"/>
    </location>
</feature>
<feature type="compositionally biased region" description="Acidic residues" evidence="13">
    <location>
        <begin position="1191"/>
        <end position="1211"/>
    </location>
</feature>
<reference evidence="15 16" key="1">
    <citation type="submission" date="2024-02" db="EMBL/GenBank/DDBJ databases">
        <title>Chromosome-scale genome assembly of the rough periwinkle Littorina saxatilis.</title>
        <authorList>
            <person name="De Jode A."/>
            <person name="Faria R."/>
            <person name="Formenti G."/>
            <person name="Sims Y."/>
            <person name="Smith T.P."/>
            <person name="Tracey A."/>
            <person name="Wood J.M.D."/>
            <person name="Zagrodzka Z.B."/>
            <person name="Johannesson K."/>
            <person name="Butlin R.K."/>
            <person name="Leder E.H."/>
        </authorList>
    </citation>
    <scope>NUCLEOTIDE SEQUENCE [LARGE SCALE GENOMIC DNA]</scope>
    <source>
        <strain evidence="15">Snail1</strain>
        <tissue evidence="15">Muscle</tissue>
    </source>
</reference>
<dbReference type="InterPro" id="IPR013087">
    <property type="entry name" value="Znf_C2H2_type"/>
</dbReference>
<dbReference type="FunFam" id="3.30.160.60:FF:000110">
    <property type="entry name" value="Zinc finger protein-like"/>
    <property type="match status" value="1"/>
</dbReference>
<sequence length="1333" mass="149064">MDNMATGFAFGMGGDDFGNMDFQTSMAGDGEGAPPPSLMPGMGQFPPFNPAMSRDAMFSQASMMPHRGGGMDLPRFSGGGYSGGGGSAGSFNPMMSSRHPFTPGGMSGFMDMFPQQMPSSDGGGERMSGVMDGMSDNMPGYSAVMSSPASSSPSVMPSSMPVFPNTPSNLMHSAIGGGQDVKHNEGADRMKATNSGIMEQKSSQHSPGRSGYKSPIQSPPPPMQTCFPGQMPHPPSMQQHQQQQQQHGGPGSMTQLSHRNLSSGPSYKEEKDFSGGPSDPMPPMMIGSEVTPMQRRRQPQRRATMLAQEAAAAAAHALAIETKQVPMPPMLSARESHILGAIPHGMGFPHSMPGQMPMFASTPQQSMQAGFPHSHTSPRRRGRPRTISNENHTLIQQSHFAQPRPDPGSGFPLKQTVVPFFKAGRISLREPEVFECLTRNTPLVTQGTQTGQDGREEELVSADKPYLPADPKYANVNPKDGKGGFPTHNSSPRMLPFHPMPIKRTDDHYKGFIEGEGYAKRGNSKTVVSPSFGEAAARAVMTTCVGDNATVVTVAIMSRQNSGVKTRLVNSTHSPRASTSHDPCDDLKENVLKTPPADNLDSSNTDDPSSGVQTRRSRRASVAMTPQPTTSSRGRTLRKRTNPDNISIEDDANFEIMMEERKEKVRAAEQERMEVRLLDCKMEKVRAAEQERMEVRLLDCKMEKVRAAEQERMEVRLLDCKMEKVRAAEQERMEVRLLDCKMEKVRAAEQERMEVRLLDCKMEKVRAAEQERMEISIRIDDSQCITYGEQKRWQCELCDKSYTTKHNLVMHMLDHNGIKPHLCLVCGKYFKQLSHLNTHMLTHDKVRPHVCDTCGKGFTQISHLKRHLTVHQETKPYCCDECGRGFTFPSELRIHKERHISGRIFTDHCCAECGEEFTSAALLKQHELIHENQNDLNCMYCNRSFRYPSQLRDHIVIHSSSRPYMCTECGMDFMKEHHLRSHQFTHTGLRPYSCPICSRAFNQRANMMRHMLIHKAERSYKCDYCDKTFTQPQTLKAHMVVHADHKPYRCNLCGKEFGRLHNLHGHMHMHNNSKPYVCFCGSSFTLKGNLNRHKKVKHGLNESTESMEEDAVHFLSSWGERAREERSGDDTMDGYDMNGTDGNCDGHMDGNDIDGSSMDLMDRSSSRKQRKSTPRKIPRRFSGARKKGEDGVGEDEQEDDDEAEDEMDEEESMMRSDQYPPIQFQALNDNANTYEESRMKRPTTEDYSHELEGEETKADVDTDPKRSRRGRTAIAENGDFVAGMSDSEKDDGEREELVGDDSEWLPGEGPPKNGKGAKLDSLIAEKFKNSEQQ</sequence>
<protein>
    <recommendedName>
        <fullName evidence="14">C2H2-type domain-containing protein</fullName>
    </recommendedName>
</protein>
<dbReference type="EMBL" id="JBAMIC010000001">
    <property type="protein sequence ID" value="KAK7116594.1"/>
    <property type="molecule type" value="Genomic_DNA"/>
</dbReference>
<evidence type="ECO:0000256" key="10">
    <source>
        <dbReference type="ARBA" id="ARBA00023163"/>
    </source>
</evidence>
<feature type="compositionally biased region" description="Basic and acidic residues" evidence="13">
    <location>
        <begin position="1235"/>
        <end position="1265"/>
    </location>
</feature>
<feature type="compositionally biased region" description="Basic residues" evidence="13">
    <location>
        <begin position="1166"/>
        <end position="1185"/>
    </location>
</feature>
<keyword evidence="9" id="KW-0238">DNA-binding</keyword>
<keyword evidence="5" id="KW-0677">Repeat</keyword>
<keyword evidence="7" id="KW-0862">Zinc</keyword>
<dbReference type="Gene3D" id="3.30.160.60">
    <property type="entry name" value="Classic Zinc Finger"/>
    <property type="match status" value="10"/>
</dbReference>
<dbReference type="PROSITE" id="PS00028">
    <property type="entry name" value="ZINC_FINGER_C2H2_1"/>
    <property type="match status" value="10"/>
</dbReference>
<feature type="domain" description="C2H2-type" evidence="14">
    <location>
        <begin position="877"/>
        <end position="904"/>
    </location>
</feature>
<gene>
    <name evidence="15" type="ORF">V1264_002251</name>
</gene>
<keyword evidence="16" id="KW-1185">Reference proteome</keyword>
<feature type="region of interest" description="Disordered" evidence="13">
    <location>
        <begin position="1117"/>
        <end position="1333"/>
    </location>
</feature>
<feature type="domain" description="C2H2-type" evidence="14">
    <location>
        <begin position="793"/>
        <end position="820"/>
    </location>
</feature>
<dbReference type="FunFam" id="3.30.160.60:FF:000771">
    <property type="entry name" value="zinc finger protein 648"/>
    <property type="match status" value="1"/>
</dbReference>
<feature type="region of interest" description="Disordered" evidence="13">
    <location>
        <begin position="193"/>
        <end position="287"/>
    </location>
</feature>
<feature type="compositionally biased region" description="Polar residues" evidence="13">
    <location>
        <begin position="600"/>
        <end position="614"/>
    </location>
</feature>
<feature type="region of interest" description="Disordered" evidence="13">
    <location>
        <begin position="563"/>
        <end position="646"/>
    </location>
</feature>
<feature type="compositionally biased region" description="Low complexity" evidence="13">
    <location>
        <begin position="236"/>
        <end position="247"/>
    </location>
</feature>
<keyword evidence="4" id="KW-0479">Metal-binding</keyword>